<feature type="transmembrane region" description="Helical" evidence="4">
    <location>
        <begin position="173"/>
        <end position="193"/>
    </location>
</feature>
<evidence type="ECO:0000256" key="2">
    <source>
        <dbReference type="ARBA" id="ARBA00022989"/>
    </source>
</evidence>
<feature type="domain" description="Major facilitator superfamily (MFS) profile" evidence="5">
    <location>
        <begin position="10"/>
        <end position="397"/>
    </location>
</feature>
<dbReference type="Gene3D" id="1.20.1250.20">
    <property type="entry name" value="MFS general substrate transporter like domains"/>
    <property type="match status" value="1"/>
</dbReference>
<feature type="transmembrane region" description="Helical" evidence="4">
    <location>
        <begin position="50"/>
        <end position="71"/>
    </location>
</feature>
<reference evidence="6 7" key="1">
    <citation type="submission" date="2016-11" db="EMBL/GenBank/DDBJ databases">
        <title>Genome sequence and comparative genomic analysis of clinical strain Elizabethkingia meningoseptica 61421 PRCM.</title>
        <authorList>
            <person name="Wang M."/>
            <person name="Hu S."/>
            <person name="Cao L."/>
            <person name="Jiang T."/>
            <person name="Zhou Y."/>
            <person name="Ming D."/>
        </authorList>
    </citation>
    <scope>NUCLEOTIDE SEQUENCE [LARGE SCALE GENOMIC DNA]</scope>
    <source>
        <strain evidence="6 7">61421 PRCM</strain>
    </source>
</reference>
<proteinExistence type="predicted"/>
<feature type="transmembrane region" description="Helical" evidence="4">
    <location>
        <begin position="342"/>
        <end position="361"/>
    </location>
</feature>
<dbReference type="InterPro" id="IPR036259">
    <property type="entry name" value="MFS_trans_sf"/>
</dbReference>
<accession>A0A1V3TXQ2</accession>
<dbReference type="STRING" id="238.BBD35_00880"/>
<feature type="transmembrane region" description="Helical" evidence="4">
    <location>
        <begin position="136"/>
        <end position="161"/>
    </location>
</feature>
<evidence type="ECO:0000256" key="3">
    <source>
        <dbReference type="ARBA" id="ARBA00023136"/>
    </source>
</evidence>
<dbReference type="RefSeq" id="WP_069215693.1">
    <property type="nucleotide sequence ID" value="NZ_CP016378.1"/>
</dbReference>
<feature type="transmembrane region" description="Helical" evidence="4">
    <location>
        <begin position="106"/>
        <end position="124"/>
    </location>
</feature>
<evidence type="ECO:0000259" key="5">
    <source>
        <dbReference type="PROSITE" id="PS50850"/>
    </source>
</evidence>
<gene>
    <name evidence="6" type="ORF">BMF97_15785</name>
</gene>
<dbReference type="EMBL" id="MPOG01000018">
    <property type="protein sequence ID" value="OOH93413.1"/>
    <property type="molecule type" value="Genomic_DNA"/>
</dbReference>
<feature type="transmembrane region" description="Helical" evidence="4">
    <location>
        <begin position="218"/>
        <end position="240"/>
    </location>
</feature>
<feature type="transmembrane region" description="Helical" evidence="4">
    <location>
        <begin position="373"/>
        <end position="390"/>
    </location>
</feature>
<evidence type="ECO:0000256" key="4">
    <source>
        <dbReference type="SAM" id="Phobius"/>
    </source>
</evidence>
<evidence type="ECO:0000313" key="7">
    <source>
        <dbReference type="Proteomes" id="UP000188947"/>
    </source>
</evidence>
<dbReference type="OrthoDB" id="9797740at2"/>
<dbReference type="InterPro" id="IPR052524">
    <property type="entry name" value="MFS_Cyanate_Porter"/>
</dbReference>
<dbReference type="InterPro" id="IPR011701">
    <property type="entry name" value="MFS"/>
</dbReference>
<feature type="transmembrane region" description="Helical" evidence="4">
    <location>
        <begin position="252"/>
        <end position="271"/>
    </location>
</feature>
<keyword evidence="7" id="KW-1185">Reference proteome</keyword>
<comment type="caution">
    <text evidence="6">The sequence shown here is derived from an EMBL/GenBank/DDBJ whole genome shotgun (WGS) entry which is preliminary data.</text>
</comment>
<sequence>MKDETRKEASVFLLLVNVLVVILVSGNLRSPITAVGPVLDQIGYSLHLDHFQSSLLTSIPLFMFAGCSVLVSRFSHKMSINRFLLYALIVLSFGLFLRVFGSVGTLFMGSVFIGLGIAVGNVITPGYIKNNFPKQIGLMTGIFAVAMNLTAALASGYSVSIGQWTGYGWRGSLGIWLIIALLALVVVVLELVFNKNTVQQKKTELAKSDFNMFKSVQAWNISVFMGLQSLVYYCLVSWLPAVLGDYGMTGNAPGWVLFTIQIAMLPITFLGPIVANRMKDQKIMIAFVCIPMLASILMFMWLKSDMIYFAAVLFGLAGGLSFSLSILFFSLRTKSSANAIKVSGMAQSVGYLIAAFGPPVFGKLHDWDSSWQNSFYFLAIAVLLMFYFGYRAAGRRYVED</sequence>
<dbReference type="PROSITE" id="PS50850">
    <property type="entry name" value="MFS"/>
    <property type="match status" value="1"/>
</dbReference>
<dbReference type="AlphaFoldDB" id="A0A1V3TXQ2"/>
<feature type="transmembrane region" description="Helical" evidence="4">
    <location>
        <begin position="307"/>
        <end position="330"/>
    </location>
</feature>
<dbReference type="PANTHER" id="PTHR23523">
    <property type="match status" value="1"/>
</dbReference>
<dbReference type="SUPFAM" id="SSF103473">
    <property type="entry name" value="MFS general substrate transporter"/>
    <property type="match status" value="1"/>
</dbReference>
<dbReference type="eggNOG" id="COG2807">
    <property type="taxonomic scope" value="Bacteria"/>
</dbReference>
<organism evidence="6 7">
    <name type="scientific">Elizabethkingia meningoseptica</name>
    <name type="common">Chryseobacterium meningosepticum</name>
    <dbReference type="NCBI Taxonomy" id="238"/>
    <lineage>
        <taxon>Bacteria</taxon>
        <taxon>Pseudomonadati</taxon>
        <taxon>Bacteroidota</taxon>
        <taxon>Flavobacteriia</taxon>
        <taxon>Flavobacteriales</taxon>
        <taxon>Weeksellaceae</taxon>
        <taxon>Elizabethkingia</taxon>
    </lineage>
</organism>
<evidence type="ECO:0000256" key="1">
    <source>
        <dbReference type="ARBA" id="ARBA00022692"/>
    </source>
</evidence>
<dbReference type="GO" id="GO:0022857">
    <property type="term" value="F:transmembrane transporter activity"/>
    <property type="evidence" value="ECO:0007669"/>
    <property type="project" value="InterPro"/>
</dbReference>
<protein>
    <submittedName>
        <fullName evidence="6">Transporter</fullName>
    </submittedName>
</protein>
<dbReference type="InterPro" id="IPR020846">
    <property type="entry name" value="MFS_dom"/>
</dbReference>
<evidence type="ECO:0000313" key="6">
    <source>
        <dbReference type="EMBL" id="OOH93413.1"/>
    </source>
</evidence>
<keyword evidence="3 4" id="KW-0472">Membrane</keyword>
<dbReference type="Proteomes" id="UP000188947">
    <property type="component" value="Unassembled WGS sequence"/>
</dbReference>
<keyword evidence="2 4" id="KW-1133">Transmembrane helix</keyword>
<feature type="transmembrane region" description="Helical" evidence="4">
    <location>
        <begin position="283"/>
        <end position="301"/>
    </location>
</feature>
<dbReference type="PANTHER" id="PTHR23523:SF2">
    <property type="entry name" value="2-NITROIMIDAZOLE TRANSPORTER"/>
    <property type="match status" value="1"/>
</dbReference>
<feature type="transmembrane region" description="Helical" evidence="4">
    <location>
        <begin position="83"/>
        <end position="100"/>
    </location>
</feature>
<dbReference type="CDD" id="cd17339">
    <property type="entry name" value="MFS_NIMT_CynX_like"/>
    <property type="match status" value="1"/>
</dbReference>
<keyword evidence="1 4" id="KW-0812">Transmembrane</keyword>
<feature type="transmembrane region" description="Helical" evidence="4">
    <location>
        <begin position="12"/>
        <end position="30"/>
    </location>
</feature>
<name>A0A1V3TXQ2_ELIME</name>
<dbReference type="Pfam" id="PF07690">
    <property type="entry name" value="MFS_1"/>
    <property type="match status" value="1"/>
</dbReference>